<evidence type="ECO:0000256" key="4">
    <source>
        <dbReference type="ARBA" id="ARBA00022989"/>
    </source>
</evidence>
<evidence type="ECO:0000256" key="9">
    <source>
        <dbReference type="RuleBase" id="RU000688"/>
    </source>
</evidence>
<organism evidence="12 13">
    <name type="scientific">Pocillopora meandrina</name>
    <dbReference type="NCBI Taxonomy" id="46732"/>
    <lineage>
        <taxon>Eukaryota</taxon>
        <taxon>Metazoa</taxon>
        <taxon>Cnidaria</taxon>
        <taxon>Anthozoa</taxon>
        <taxon>Hexacorallia</taxon>
        <taxon>Scleractinia</taxon>
        <taxon>Astrocoeniina</taxon>
        <taxon>Pocilloporidae</taxon>
        <taxon>Pocillopora</taxon>
    </lineage>
</organism>
<keyword evidence="8 9" id="KW-0807">Transducer</keyword>
<dbReference type="InterPro" id="IPR000611">
    <property type="entry name" value="NPY_rcpt"/>
</dbReference>
<feature type="transmembrane region" description="Helical" evidence="10">
    <location>
        <begin position="461"/>
        <end position="484"/>
    </location>
</feature>
<keyword evidence="13" id="KW-1185">Reference proteome</keyword>
<feature type="transmembrane region" description="Helical" evidence="10">
    <location>
        <begin position="328"/>
        <end position="346"/>
    </location>
</feature>
<keyword evidence="3 9" id="KW-0812">Transmembrane</keyword>
<proteinExistence type="inferred from homology"/>
<reference evidence="12 13" key="1">
    <citation type="submission" date="2022-05" db="EMBL/GenBank/DDBJ databases">
        <authorList>
            <consortium name="Genoscope - CEA"/>
            <person name="William W."/>
        </authorList>
    </citation>
    <scope>NUCLEOTIDE SEQUENCE [LARGE SCALE GENOMIC DNA]</scope>
</reference>
<evidence type="ECO:0000256" key="7">
    <source>
        <dbReference type="ARBA" id="ARBA00023170"/>
    </source>
</evidence>
<comment type="subcellular location">
    <subcellularLocation>
        <location evidence="1">Membrane</location>
        <topology evidence="1">Multi-pass membrane protein</topology>
    </subcellularLocation>
</comment>
<dbReference type="PRINTS" id="PR00237">
    <property type="entry name" value="GPCRRHODOPSN"/>
</dbReference>
<accession>A0AAU9WV34</accession>
<keyword evidence="7 9" id="KW-0675">Receptor</keyword>
<dbReference type="PANTHER" id="PTHR24243:SF208">
    <property type="entry name" value="PYROKININ-1 RECEPTOR"/>
    <property type="match status" value="1"/>
</dbReference>
<dbReference type="AlphaFoldDB" id="A0AAU9WV34"/>
<feature type="transmembrane region" description="Helical" evidence="10">
    <location>
        <begin position="148"/>
        <end position="169"/>
    </location>
</feature>
<feature type="transmembrane region" description="Helical" evidence="10">
    <location>
        <begin position="32"/>
        <end position="53"/>
    </location>
</feature>
<dbReference type="Proteomes" id="UP001159428">
    <property type="component" value="Unassembled WGS sequence"/>
</dbReference>
<dbReference type="InterPro" id="IPR017452">
    <property type="entry name" value="GPCR_Rhodpsn_7TM"/>
</dbReference>
<feature type="transmembrane region" description="Helical" evidence="10">
    <location>
        <begin position="413"/>
        <end position="431"/>
    </location>
</feature>
<dbReference type="PROSITE" id="PS00237">
    <property type="entry name" value="G_PROTEIN_RECEP_F1_1"/>
    <property type="match status" value="1"/>
</dbReference>
<evidence type="ECO:0000256" key="10">
    <source>
        <dbReference type="SAM" id="Phobius"/>
    </source>
</evidence>
<dbReference type="PANTHER" id="PTHR24243">
    <property type="entry name" value="G-PROTEIN COUPLED RECEPTOR"/>
    <property type="match status" value="1"/>
</dbReference>
<feature type="domain" description="G-protein coupled receptors family 1 profile" evidence="11">
    <location>
        <begin position="308"/>
        <end position="573"/>
    </location>
</feature>
<feature type="transmembrane region" description="Helical" evidence="10">
    <location>
        <begin position="512"/>
        <end position="536"/>
    </location>
</feature>
<dbReference type="EMBL" id="CALNXJ010000022">
    <property type="protein sequence ID" value="CAH3127108.1"/>
    <property type="molecule type" value="Genomic_DNA"/>
</dbReference>
<evidence type="ECO:0000256" key="1">
    <source>
        <dbReference type="ARBA" id="ARBA00004141"/>
    </source>
</evidence>
<sequence>MSANLNTSVSGTHSAITSPQCINPTTQKIGQTFAYCLLSIVSLAGNIFMGITVYSSKTLRKPTKLFMANMAISDLLYPIFLFPKNLTQLYRGQYFWSVSGRLGETLCKLVPFLADAFNAVSILSVVLIAMERYRAVVFPFRSPLGSKFCALSIIATWTTSMALHLPYLFAFSLMEHSEEKKCEPQWKKTFEDSFPFETYICAGSILIFFIPLFVTILLYVIIILKLKSQMTPGEQSANALTHRAEREWKVLKMSIAIVMTIREMSLNENTSNNGTHPVMPPALCFNPVTRRIGETIAYCLLFVVSLVGNSFIVIIVPKTKTVRRATNILIVNMAASDLLYPIFLFPKNLTEVYLHSGLVSGDVGETLCKLVPFIADVSTSVSILSLVLIAVDRFGTVVFPLRTPFIGSKLCRFLLLATWIISLAFHLPYLFAFSLVEYTEGTKCALQWNEALGDTLSLKNYILGACISLVYIPLFLIFLLYLIIILKLKPQTTPGEQSANAVKRRVKRELKVLKMSIAIVLGFTICRIPLTIRLLLLFFPPNISMIESCGFKYFAYVSHFLNHSYCAINPCIYFIFSGNYREGLKYLFGLRNSSSK</sequence>
<dbReference type="SMART" id="SM01381">
    <property type="entry name" value="7TM_GPCR_Srsx"/>
    <property type="match status" value="1"/>
</dbReference>
<evidence type="ECO:0000313" key="12">
    <source>
        <dbReference type="EMBL" id="CAH3127108.1"/>
    </source>
</evidence>
<keyword evidence="6 10" id="KW-0472">Membrane</keyword>
<dbReference type="CDD" id="cd00637">
    <property type="entry name" value="7tm_classA_rhodopsin-like"/>
    <property type="match status" value="2"/>
</dbReference>
<dbReference type="PRINTS" id="PR01012">
    <property type="entry name" value="NRPEPTIDEYR"/>
</dbReference>
<comment type="similarity">
    <text evidence="2 9">Belongs to the G-protein coupled receptor 1 family.</text>
</comment>
<comment type="caution">
    <text evidence="12">The sequence shown here is derived from an EMBL/GenBank/DDBJ whole genome shotgun (WGS) entry which is preliminary data.</text>
</comment>
<keyword evidence="4 10" id="KW-1133">Transmembrane helix</keyword>
<dbReference type="PROSITE" id="PS50262">
    <property type="entry name" value="G_PROTEIN_RECEP_F1_2"/>
    <property type="match status" value="2"/>
</dbReference>
<feature type="transmembrane region" description="Helical" evidence="10">
    <location>
        <begin position="556"/>
        <end position="576"/>
    </location>
</feature>
<feature type="transmembrane region" description="Helical" evidence="10">
    <location>
        <begin position="381"/>
        <end position="401"/>
    </location>
</feature>
<evidence type="ECO:0000256" key="8">
    <source>
        <dbReference type="ARBA" id="ARBA00023224"/>
    </source>
</evidence>
<evidence type="ECO:0000256" key="3">
    <source>
        <dbReference type="ARBA" id="ARBA00022692"/>
    </source>
</evidence>
<evidence type="ECO:0000256" key="6">
    <source>
        <dbReference type="ARBA" id="ARBA00023136"/>
    </source>
</evidence>
<dbReference type="FunFam" id="1.20.1070.10:FF:000291">
    <property type="entry name" value="Predicted protein"/>
    <property type="match status" value="1"/>
</dbReference>
<keyword evidence="5 9" id="KW-0297">G-protein coupled receptor</keyword>
<dbReference type="InterPro" id="IPR000276">
    <property type="entry name" value="GPCR_Rhodpsn"/>
</dbReference>
<dbReference type="GO" id="GO:0004983">
    <property type="term" value="F:neuropeptide Y receptor activity"/>
    <property type="evidence" value="ECO:0007669"/>
    <property type="project" value="InterPro"/>
</dbReference>
<feature type="domain" description="G-protein coupled receptors family 1 profile" evidence="11">
    <location>
        <begin position="45"/>
        <end position="261"/>
    </location>
</feature>
<feature type="transmembrane region" description="Helical" evidence="10">
    <location>
        <begin position="196"/>
        <end position="222"/>
    </location>
</feature>
<protein>
    <recommendedName>
        <fullName evidence="11">G-protein coupled receptors family 1 profile domain-containing protein</fullName>
    </recommendedName>
</protein>
<dbReference type="SUPFAM" id="SSF81321">
    <property type="entry name" value="Family A G protein-coupled receptor-like"/>
    <property type="match status" value="2"/>
</dbReference>
<dbReference type="GO" id="GO:0016020">
    <property type="term" value="C:membrane"/>
    <property type="evidence" value="ECO:0007669"/>
    <property type="project" value="UniProtKB-SubCell"/>
</dbReference>
<dbReference type="Gene3D" id="1.20.1070.10">
    <property type="entry name" value="Rhodopsin 7-helix transmembrane proteins"/>
    <property type="match status" value="2"/>
</dbReference>
<feature type="transmembrane region" description="Helical" evidence="10">
    <location>
        <begin position="109"/>
        <end position="128"/>
    </location>
</feature>
<evidence type="ECO:0000313" key="13">
    <source>
        <dbReference type="Proteomes" id="UP001159428"/>
    </source>
</evidence>
<feature type="transmembrane region" description="Helical" evidence="10">
    <location>
        <begin position="65"/>
        <end position="82"/>
    </location>
</feature>
<evidence type="ECO:0000256" key="5">
    <source>
        <dbReference type="ARBA" id="ARBA00023040"/>
    </source>
</evidence>
<name>A0AAU9WV34_9CNID</name>
<dbReference type="Pfam" id="PF00001">
    <property type="entry name" value="7tm_1"/>
    <property type="match status" value="2"/>
</dbReference>
<gene>
    <name evidence="12" type="ORF">PMEA_00012877</name>
</gene>
<feature type="transmembrane region" description="Helical" evidence="10">
    <location>
        <begin position="295"/>
        <end position="316"/>
    </location>
</feature>
<evidence type="ECO:0000256" key="2">
    <source>
        <dbReference type="ARBA" id="ARBA00010663"/>
    </source>
</evidence>
<evidence type="ECO:0000259" key="11">
    <source>
        <dbReference type="PROSITE" id="PS50262"/>
    </source>
</evidence>